<organism evidence="1 2">
    <name type="scientific">Trichostrongylus colubriformis</name>
    <name type="common">Black scour worm</name>
    <dbReference type="NCBI Taxonomy" id="6319"/>
    <lineage>
        <taxon>Eukaryota</taxon>
        <taxon>Metazoa</taxon>
        <taxon>Ecdysozoa</taxon>
        <taxon>Nematoda</taxon>
        <taxon>Chromadorea</taxon>
        <taxon>Rhabditida</taxon>
        <taxon>Rhabditina</taxon>
        <taxon>Rhabditomorpha</taxon>
        <taxon>Strongyloidea</taxon>
        <taxon>Trichostrongylidae</taxon>
        <taxon>Trichostrongylus</taxon>
    </lineage>
</organism>
<sequence length="77" mass="7945">MVLAGLSCRRMVAILVGIGSAAPGKRLVIRTSVMRYSNYGQGAARGGQATAMLVVAMARLPLVSQARQATVALDACP</sequence>
<evidence type="ECO:0000313" key="2">
    <source>
        <dbReference type="Proteomes" id="UP001331761"/>
    </source>
</evidence>
<protein>
    <submittedName>
        <fullName evidence="1">Uncharacterized protein</fullName>
    </submittedName>
</protein>
<accession>A0AAN8F643</accession>
<comment type="caution">
    <text evidence="1">The sequence shown here is derived from an EMBL/GenBank/DDBJ whole genome shotgun (WGS) entry which is preliminary data.</text>
</comment>
<dbReference type="AlphaFoldDB" id="A0AAN8F643"/>
<reference evidence="1 2" key="1">
    <citation type="submission" date="2019-10" db="EMBL/GenBank/DDBJ databases">
        <title>Assembly and Annotation for the nematode Trichostrongylus colubriformis.</title>
        <authorList>
            <person name="Martin J."/>
        </authorList>
    </citation>
    <scope>NUCLEOTIDE SEQUENCE [LARGE SCALE GENOMIC DNA]</scope>
    <source>
        <strain evidence="1">G859</strain>
        <tissue evidence="1">Whole worm</tissue>
    </source>
</reference>
<gene>
    <name evidence="1" type="ORF">GCK32_003354</name>
</gene>
<dbReference type="EMBL" id="WIXE01016064">
    <property type="protein sequence ID" value="KAK5972967.1"/>
    <property type="molecule type" value="Genomic_DNA"/>
</dbReference>
<dbReference type="Proteomes" id="UP001331761">
    <property type="component" value="Unassembled WGS sequence"/>
</dbReference>
<proteinExistence type="predicted"/>
<name>A0AAN8F643_TRICO</name>
<keyword evidence="2" id="KW-1185">Reference proteome</keyword>
<evidence type="ECO:0000313" key="1">
    <source>
        <dbReference type="EMBL" id="KAK5972967.1"/>
    </source>
</evidence>